<evidence type="ECO:0000313" key="4">
    <source>
        <dbReference type="Proteomes" id="UP000639338"/>
    </source>
</evidence>
<feature type="chain" id="PRO_5033048970" evidence="2">
    <location>
        <begin position="24"/>
        <end position="302"/>
    </location>
</feature>
<evidence type="ECO:0000256" key="2">
    <source>
        <dbReference type="SAM" id="SignalP"/>
    </source>
</evidence>
<reference evidence="3 4" key="1">
    <citation type="submission" date="2020-08" db="EMBL/GenBank/DDBJ databases">
        <title>Aphidius gifuensis genome sequencing and assembly.</title>
        <authorList>
            <person name="Du Z."/>
        </authorList>
    </citation>
    <scope>NUCLEOTIDE SEQUENCE [LARGE SCALE GENOMIC DNA]</scope>
    <source>
        <strain evidence="3">YNYX2018</strain>
        <tissue evidence="3">Adults</tissue>
    </source>
</reference>
<keyword evidence="2" id="KW-0732">Signal</keyword>
<comment type="caution">
    <text evidence="3">The sequence shown here is derived from an EMBL/GenBank/DDBJ whole genome shotgun (WGS) entry which is preliminary data.</text>
</comment>
<feature type="signal peptide" evidence="2">
    <location>
        <begin position="1"/>
        <end position="23"/>
    </location>
</feature>
<keyword evidence="4" id="KW-1185">Reference proteome</keyword>
<dbReference type="EMBL" id="JACMRX010000001">
    <property type="protein sequence ID" value="KAF7996495.1"/>
    <property type="molecule type" value="Genomic_DNA"/>
</dbReference>
<gene>
    <name evidence="3" type="ORF">HCN44_002127</name>
</gene>
<organism evidence="3 4">
    <name type="scientific">Aphidius gifuensis</name>
    <name type="common">Parasitoid wasp</name>
    <dbReference type="NCBI Taxonomy" id="684658"/>
    <lineage>
        <taxon>Eukaryota</taxon>
        <taxon>Metazoa</taxon>
        <taxon>Ecdysozoa</taxon>
        <taxon>Arthropoda</taxon>
        <taxon>Hexapoda</taxon>
        <taxon>Insecta</taxon>
        <taxon>Pterygota</taxon>
        <taxon>Neoptera</taxon>
        <taxon>Endopterygota</taxon>
        <taxon>Hymenoptera</taxon>
        <taxon>Apocrita</taxon>
        <taxon>Ichneumonoidea</taxon>
        <taxon>Braconidae</taxon>
        <taxon>Aphidiinae</taxon>
        <taxon>Aphidius</taxon>
    </lineage>
</organism>
<feature type="region of interest" description="Disordered" evidence="1">
    <location>
        <begin position="190"/>
        <end position="212"/>
    </location>
</feature>
<evidence type="ECO:0000256" key="1">
    <source>
        <dbReference type="SAM" id="MobiDB-lite"/>
    </source>
</evidence>
<name>A0A834XZG7_APHGI</name>
<protein>
    <submittedName>
        <fullName evidence="3">Uncharacterized protein</fullName>
    </submittedName>
</protein>
<evidence type="ECO:0000313" key="3">
    <source>
        <dbReference type="EMBL" id="KAF7996495.1"/>
    </source>
</evidence>
<accession>A0A834XZG7</accession>
<feature type="compositionally biased region" description="Basic and acidic residues" evidence="1">
    <location>
        <begin position="195"/>
        <end position="206"/>
    </location>
</feature>
<dbReference type="Proteomes" id="UP000639338">
    <property type="component" value="Unassembled WGS sequence"/>
</dbReference>
<dbReference type="AlphaFoldDB" id="A0A834XZG7"/>
<sequence>MARISLFSVIGLATLVLIASVGAKPDVSASSGTVASSETSVQSKWQSTGSQTDPSTSCTISKKSLEEIKRELRWIIKYSEKDLSESQKKDLLSRLVKIVNILLSEILGTVQNLVLELGGRKGLLTGLLQEIGKLLNGILGGLLTGKKSVVGGLLDTLVGPHGLVSGLLGGVTGGGKGGLGGILGGLLGGGSEKSGSSEKWETHETKSSGGGGLLGALAVANEPVDPVDPIEPVKNNNDTENDKTIMKNYLKTEKDDEKLKTRQLDFSFDWGNIAHGIWDNVKKDIKDILPKKEEKNDNKKQK</sequence>
<proteinExistence type="predicted"/>